<proteinExistence type="predicted"/>
<gene>
    <name evidence="1" type="ORF">S12H4_50392</name>
</gene>
<dbReference type="AlphaFoldDB" id="X1TJP1"/>
<dbReference type="EMBL" id="BARW01031723">
    <property type="protein sequence ID" value="GAJ05523.1"/>
    <property type="molecule type" value="Genomic_DNA"/>
</dbReference>
<name>X1TJP1_9ZZZZ</name>
<feature type="non-terminal residue" evidence="1">
    <location>
        <position position="244"/>
    </location>
</feature>
<sequence length="244" mass="27626">NANLRKYYIEMTYKGAQTMIFLGQLNIIEGSEVVSVNGITLQRDIEYTIDYNTGSVEFKGRGKELMAQPNAKLTIDYQYAPFFSTASKSLVGIRGEYNLSQNNKIGTSWIYRNISTFDERPKLGQEPRSVVVGEIDGSFTTHPNFLTTLCDKLPLIETEQPSQAKINGVVALSMPDPNSMGEVYIDDMEGVKQTSDIGTSMWLWHYGSIPQGKDTSTIGKYYWYEPIRDEWIKRGDIFPNLPED</sequence>
<reference evidence="1" key="1">
    <citation type="journal article" date="2014" name="Front. Microbiol.">
        <title>High frequency of phylogenetically diverse reductive dehalogenase-homologous genes in deep subseafloor sedimentary metagenomes.</title>
        <authorList>
            <person name="Kawai M."/>
            <person name="Futagami T."/>
            <person name="Toyoda A."/>
            <person name="Takaki Y."/>
            <person name="Nishi S."/>
            <person name="Hori S."/>
            <person name="Arai W."/>
            <person name="Tsubouchi T."/>
            <person name="Morono Y."/>
            <person name="Uchiyama I."/>
            <person name="Ito T."/>
            <person name="Fujiyama A."/>
            <person name="Inagaki F."/>
            <person name="Takami H."/>
        </authorList>
    </citation>
    <scope>NUCLEOTIDE SEQUENCE</scope>
    <source>
        <strain evidence="1">Expedition CK06-06</strain>
    </source>
</reference>
<comment type="caution">
    <text evidence="1">The sequence shown here is derived from an EMBL/GenBank/DDBJ whole genome shotgun (WGS) entry which is preliminary data.</text>
</comment>
<organism evidence="1">
    <name type="scientific">marine sediment metagenome</name>
    <dbReference type="NCBI Taxonomy" id="412755"/>
    <lineage>
        <taxon>unclassified sequences</taxon>
        <taxon>metagenomes</taxon>
        <taxon>ecological metagenomes</taxon>
    </lineage>
</organism>
<protein>
    <submittedName>
        <fullName evidence="1">Uncharacterized protein</fullName>
    </submittedName>
</protein>
<feature type="non-terminal residue" evidence="1">
    <location>
        <position position="1"/>
    </location>
</feature>
<accession>X1TJP1</accession>
<evidence type="ECO:0000313" key="1">
    <source>
        <dbReference type="EMBL" id="GAJ05523.1"/>
    </source>
</evidence>